<dbReference type="Pfam" id="PF13439">
    <property type="entry name" value="Glyco_transf_4"/>
    <property type="match status" value="1"/>
</dbReference>
<dbReference type="EMBL" id="CP047656">
    <property type="protein sequence ID" value="QHJ12070.1"/>
    <property type="molecule type" value="Genomic_DNA"/>
</dbReference>
<keyword evidence="1" id="KW-1133">Transmembrane helix</keyword>
<feature type="domain" description="Glycosyl transferase family 1" evidence="2">
    <location>
        <begin position="185"/>
        <end position="338"/>
    </location>
</feature>
<proteinExistence type="predicted"/>
<dbReference type="GO" id="GO:0016757">
    <property type="term" value="F:glycosyltransferase activity"/>
    <property type="evidence" value="ECO:0007669"/>
    <property type="project" value="UniProtKB-KW"/>
</dbReference>
<reference evidence="4 5" key="1">
    <citation type="submission" date="2019-12" db="EMBL/GenBank/DDBJ databases">
        <title>Genome sequencing and assembly of endphytes of Porphyra tenera.</title>
        <authorList>
            <person name="Park J.M."/>
            <person name="Shin R."/>
            <person name="Jo S.H."/>
        </authorList>
    </citation>
    <scope>NUCLEOTIDE SEQUENCE [LARGE SCALE GENOMIC DNA]</scope>
    <source>
        <strain evidence="4 5">GPM4</strain>
    </source>
</reference>
<feature type="domain" description="Glycosyltransferase subfamily 4-like N-terminal" evidence="3">
    <location>
        <begin position="13"/>
        <end position="170"/>
    </location>
</feature>
<evidence type="ECO:0000259" key="3">
    <source>
        <dbReference type="Pfam" id="PF13439"/>
    </source>
</evidence>
<dbReference type="InterPro" id="IPR028098">
    <property type="entry name" value="Glyco_trans_4-like_N"/>
</dbReference>
<keyword evidence="1" id="KW-0812">Transmembrane</keyword>
<dbReference type="PANTHER" id="PTHR12526">
    <property type="entry name" value="GLYCOSYLTRANSFERASE"/>
    <property type="match status" value="1"/>
</dbReference>
<evidence type="ECO:0000313" key="4">
    <source>
        <dbReference type="EMBL" id="QHJ12070.1"/>
    </source>
</evidence>
<name>A0A857JLS0_9ALTE</name>
<dbReference type="AlphaFoldDB" id="A0A857JLS0"/>
<protein>
    <submittedName>
        <fullName evidence="4">Glycosyltransferase EpsF</fullName>
        <ecNumber evidence="4">2.4.-.-</ecNumber>
    </submittedName>
</protein>
<keyword evidence="4" id="KW-0808">Transferase</keyword>
<dbReference type="Pfam" id="PF00534">
    <property type="entry name" value="Glycos_transf_1"/>
    <property type="match status" value="1"/>
</dbReference>
<keyword evidence="5" id="KW-1185">Reference proteome</keyword>
<gene>
    <name evidence="4" type="ORF">FX988_02316</name>
</gene>
<dbReference type="KEGG" id="pmes:FX988_02316"/>
<keyword evidence="1" id="KW-0472">Membrane</keyword>
<dbReference type="OrthoDB" id="5906768at2"/>
<keyword evidence="4" id="KW-0328">Glycosyltransferase</keyword>
<sequence>MRVLHIFGAMNRGGAELRTISLMPAMAERRVQFDFCVLSGNQGVMDETITELGGSIHYIKLSWRFVWQFFLMLRREKYDVVHSHVAFVSGFILLMARLAGIKKRVCHFRNTSDGRSSWLRSMRNGLLRFLIRHNATSIIGVCEGALAGFMGANWRNLPKCKVVYNGFPTTQITHQLDFWQELIPNYSGKKIIINVARMDVQKNHLRQLQIFYQVTRIHPHVHMILIGLENSETKAQLIEYLAQVGISDKVSFLGLKSDVMLWLRHADVMLFPSLWEGLPGAVIEAASVGVPVVASDLPGVREIARQLPVVNALPLNETNTIWAEHLVRQFKRDDNKLERVKQFECSDFKLSANVEALYAIYCE</sequence>
<dbReference type="SUPFAM" id="SSF53756">
    <property type="entry name" value="UDP-Glycosyltransferase/glycogen phosphorylase"/>
    <property type="match status" value="1"/>
</dbReference>
<dbReference type="Proteomes" id="UP000464524">
    <property type="component" value="Chromosome"/>
</dbReference>
<accession>A0A857JLS0</accession>
<feature type="transmembrane region" description="Helical" evidence="1">
    <location>
        <begin position="80"/>
        <end position="99"/>
    </location>
</feature>
<evidence type="ECO:0000313" key="5">
    <source>
        <dbReference type="Proteomes" id="UP000464524"/>
    </source>
</evidence>
<dbReference type="Gene3D" id="3.40.50.2000">
    <property type="entry name" value="Glycogen Phosphorylase B"/>
    <property type="match status" value="2"/>
</dbReference>
<evidence type="ECO:0000256" key="1">
    <source>
        <dbReference type="SAM" id="Phobius"/>
    </source>
</evidence>
<evidence type="ECO:0000259" key="2">
    <source>
        <dbReference type="Pfam" id="PF00534"/>
    </source>
</evidence>
<dbReference type="EC" id="2.4.-.-" evidence="4"/>
<dbReference type="GO" id="GO:1901135">
    <property type="term" value="P:carbohydrate derivative metabolic process"/>
    <property type="evidence" value="ECO:0007669"/>
    <property type="project" value="UniProtKB-ARBA"/>
</dbReference>
<organism evidence="4 5">
    <name type="scientific">Paraglaciecola mesophila</name>
    <dbReference type="NCBI Taxonomy" id="197222"/>
    <lineage>
        <taxon>Bacteria</taxon>
        <taxon>Pseudomonadati</taxon>
        <taxon>Pseudomonadota</taxon>
        <taxon>Gammaproteobacteria</taxon>
        <taxon>Alteromonadales</taxon>
        <taxon>Alteromonadaceae</taxon>
        <taxon>Paraglaciecola</taxon>
    </lineage>
</organism>
<dbReference type="InterPro" id="IPR001296">
    <property type="entry name" value="Glyco_trans_1"/>
</dbReference>